<evidence type="ECO:0000256" key="6">
    <source>
        <dbReference type="ARBA" id="ARBA00022842"/>
    </source>
</evidence>
<comment type="similarity">
    <text evidence="2">Belongs to the ComB family.</text>
</comment>
<dbReference type="PANTHER" id="PTHR37311:SF1">
    <property type="entry name" value="2-PHOSPHOSULFOLACTATE PHOSPHATASE-RELATED"/>
    <property type="match status" value="1"/>
</dbReference>
<keyword evidence="9" id="KW-1185">Reference proteome</keyword>
<dbReference type="EC" id="3.1.3.71" evidence="3"/>
<dbReference type="AlphaFoldDB" id="A0A2Z4FPX4"/>
<evidence type="ECO:0000256" key="5">
    <source>
        <dbReference type="ARBA" id="ARBA00022801"/>
    </source>
</evidence>
<dbReference type="Pfam" id="PF04029">
    <property type="entry name" value="2-ph_phosp"/>
    <property type="match status" value="1"/>
</dbReference>
<evidence type="ECO:0000256" key="4">
    <source>
        <dbReference type="ARBA" id="ARBA00021948"/>
    </source>
</evidence>
<sequence>MTIDIQISQGHEPPLDAADAYIVIDVIRAFTTTQIAFDNGAARVLLAGEVDEAFALKRAHPDAILAGERDAIKIDGFDLGNSPAACATIDFAGRTMILTTTNGVRATLHALKSAAPQGAPVLVTGFSNALASARFVRELQAQGRVTQKMRVHLVASHPTGTEDMACAEFIRAQILGEAGPDTAQVTERIRKSDAAQKFLDPERPAFDARDIDFCAAMGPEKFAMLAQPHPTGPRIIARALDA</sequence>
<evidence type="ECO:0000313" key="8">
    <source>
        <dbReference type="EMBL" id="AWV90815.1"/>
    </source>
</evidence>
<proteinExistence type="inferred from homology"/>
<reference evidence="8 9" key="1">
    <citation type="submission" date="2018-06" db="EMBL/GenBank/DDBJ databases">
        <title>Lujinxingia sediminis gen. nov. sp. nov., a new facultative anaerobic member of the class Deltaproteobacteria, and proposal of Lujinxingaceae fam. nov.</title>
        <authorList>
            <person name="Guo L.-Y."/>
            <person name="Li C.-M."/>
            <person name="Wang S."/>
            <person name="Du Z.-J."/>
        </authorList>
    </citation>
    <scope>NUCLEOTIDE SEQUENCE [LARGE SCALE GENOMIC DNA]</scope>
    <source>
        <strain evidence="8 9">FA350</strain>
    </source>
</reference>
<dbReference type="OrthoDB" id="4913at2"/>
<evidence type="ECO:0000256" key="2">
    <source>
        <dbReference type="ARBA" id="ARBA00009997"/>
    </source>
</evidence>
<dbReference type="Gene3D" id="3.90.1560.10">
    <property type="entry name" value="ComB-like"/>
    <property type="match status" value="1"/>
</dbReference>
<keyword evidence="5" id="KW-0378">Hydrolase</keyword>
<keyword evidence="6" id="KW-0460">Magnesium</keyword>
<dbReference type="GO" id="GO:0050532">
    <property type="term" value="F:2-phosphosulfolactate phosphatase activity"/>
    <property type="evidence" value="ECO:0007669"/>
    <property type="project" value="UniProtKB-EC"/>
</dbReference>
<evidence type="ECO:0000256" key="7">
    <source>
        <dbReference type="ARBA" id="ARBA00033711"/>
    </source>
</evidence>
<dbReference type="KEGG" id="bsed:DN745_16410"/>
<evidence type="ECO:0000256" key="1">
    <source>
        <dbReference type="ARBA" id="ARBA00001946"/>
    </source>
</evidence>
<organism evidence="8 9">
    <name type="scientific">Bradymonas sediminis</name>
    <dbReference type="NCBI Taxonomy" id="1548548"/>
    <lineage>
        <taxon>Bacteria</taxon>
        <taxon>Deltaproteobacteria</taxon>
        <taxon>Bradymonadales</taxon>
        <taxon>Bradymonadaceae</taxon>
        <taxon>Bradymonas</taxon>
    </lineage>
</organism>
<dbReference type="EMBL" id="CP030032">
    <property type="protein sequence ID" value="AWV90815.1"/>
    <property type="molecule type" value="Genomic_DNA"/>
</dbReference>
<dbReference type="InterPro" id="IPR036702">
    <property type="entry name" value="ComB-like_sf"/>
</dbReference>
<evidence type="ECO:0000313" key="9">
    <source>
        <dbReference type="Proteomes" id="UP000249799"/>
    </source>
</evidence>
<name>A0A2Z4FPX4_9DELT</name>
<accession>A0A2Z4FPX4</accession>
<dbReference type="InterPro" id="IPR005238">
    <property type="entry name" value="ComB-like"/>
</dbReference>
<dbReference type="PANTHER" id="PTHR37311">
    <property type="entry name" value="2-PHOSPHOSULFOLACTATE PHOSPHATASE-RELATED"/>
    <property type="match status" value="1"/>
</dbReference>
<protein>
    <recommendedName>
        <fullName evidence="4">Probable 2-phosphosulfolactate phosphatase</fullName>
        <ecNumber evidence="3">3.1.3.71</ecNumber>
    </recommendedName>
</protein>
<dbReference type="Proteomes" id="UP000249799">
    <property type="component" value="Chromosome"/>
</dbReference>
<dbReference type="RefSeq" id="WP_111336488.1">
    <property type="nucleotide sequence ID" value="NZ_CP030032.1"/>
</dbReference>
<evidence type="ECO:0000256" key="3">
    <source>
        <dbReference type="ARBA" id="ARBA00012953"/>
    </source>
</evidence>
<comment type="cofactor">
    <cofactor evidence="1">
        <name>Mg(2+)</name>
        <dbReference type="ChEBI" id="CHEBI:18420"/>
    </cofactor>
</comment>
<dbReference type="GO" id="GO:0050545">
    <property type="term" value="F:sulfopyruvate decarboxylase activity"/>
    <property type="evidence" value="ECO:0007669"/>
    <property type="project" value="TreeGrafter"/>
</dbReference>
<dbReference type="GO" id="GO:0000287">
    <property type="term" value="F:magnesium ion binding"/>
    <property type="evidence" value="ECO:0007669"/>
    <property type="project" value="InterPro"/>
</dbReference>
<comment type="catalytic activity">
    <reaction evidence="7">
        <text>(2R)-O-phospho-3-sulfolactate + H2O = (2R)-3-sulfolactate + phosphate</text>
        <dbReference type="Rhea" id="RHEA:23416"/>
        <dbReference type="ChEBI" id="CHEBI:15377"/>
        <dbReference type="ChEBI" id="CHEBI:15597"/>
        <dbReference type="ChEBI" id="CHEBI:43474"/>
        <dbReference type="ChEBI" id="CHEBI:58738"/>
        <dbReference type="EC" id="3.1.3.71"/>
    </reaction>
</comment>
<gene>
    <name evidence="8" type="ORF">DN745_16410</name>
</gene>
<dbReference type="SUPFAM" id="SSF142823">
    <property type="entry name" value="ComB-like"/>
    <property type="match status" value="1"/>
</dbReference>